<keyword evidence="3" id="KW-0560">Oxidoreductase</keyword>
<dbReference type="PANTHER" id="PTHR44229">
    <property type="entry name" value="15-HYDROXYPROSTAGLANDIN DEHYDROGENASE [NAD(+)]"/>
    <property type="match status" value="1"/>
</dbReference>
<accession>A0A9P9D5P2</accession>
<dbReference type="Proteomes" id="UP000700596">
    <property type="component" value="Unassembled WGS sequence"/>
</dbReference>
<evidence type="ECO:0000313" key="4">
    <source>
        <dbReference type="EMBL" id="KAH7113203.1"/>
    </source>
</evidence>
<dbReference type="Pfam" id="PF00106">
    <property type="entry name" value="adh_short"/>
    <property type="match status" value="1"/>
</dbReference>
<evidence type="ECO:0000313" key="5">
    <source>
        <dbReference type="Proteomes" id="UP000700596"/>
    </source>
</evidence>
<comment type="caution">
    <text evidence="4">The sequence shown here is derived from an EMBL/GenBank/DDBJ whole genome shotgun (WGS) entry which is preliminary data.</text>
</comment>
<keyword evidence="5" id="KW-1185">Reference proteome</keyword>
<evidence type="ECO:0000256" key="2">
    <source>
        <dbReference type="ARBA" id="ARBA00022857"/>
    </source>
</evidence>
<dbReference type="OrthoDB" id="5296at2759"/>
<evidence type="ECO:0000256" key="3">
    <source>
        <dbReference type="ARBA" id="ARBA00023002"/>
    </source>
</evidence>
<dbReference type="PRINTS" id="PR00081">
    <property type="entry name" value="GDHRDH"/>
</dbReference>
<gene>
    <name evidence="4" type="ORF">B0J11DRAFT_541654</name>
</gene>
<dbReference type="GO" id="GO:0016491">
    <property type="term" value="F:oxidoreductase activity"/>
    <property type="evidence" value="ECO:0007669"/>
    <property type="project" value="UniProtKB-KW"/>
</dbReference>
<dbReference type="EMBL" id="JAGMWT010000019">
    <property type="protein sequence ID" value="KAH7113203.1"/>
    <property type="molecule type" value="Genomic_DNA"/>
</dbReference>
<dbReference type="PANTHER" id="PTHR44229:SF4">
    <property type="entry name" value="15-HYDROXYPROSTAGLANDIN DEHYDROGENASE [NAD(+)]"/>
    <property type="match status" value="1"/>
</dbReference>
<evidence type="ECO:0008006" key="6">
    <source>
        <dbReference type="Google" id="ProtNLM"/>
    </source>
</evidence>
<name>A0A9P9D5P2_9PLEO</name>
<dbReference type="InterPro" id="IPR020904">
    <property type="entry name" value="Sc_DH/Rdtase_CS"/>
</dbReference>
<sequence>MAANSQHAPPSTHAFSVDGKRAIVTGAGSGINFSFASLLLSKGCSVMIADVALRNEARELIDSYSSKVDNQARAVFQETDVTDWKQLEAMFDVANREFGGIDIVCPGAGIYDPHWSNFWHPPGSPQSKDAADSNRYASLDINVTHPIRSTQLAISEFLNPKTKTDKASPANPKRVVIISSIAGQMSNLNTPIYVASKHAMNGFIRSLGPLEARLGIRVNGVAPGVIKTPLWVEHPEKMSFLDASKDEWATPEEVAEAMLRCLEEPELGGGRILEVGAGQTREVEQLNDPGPSGKGHTVSKLRDQYEEVFGWLGEEGWGK</sequence>
<dbReference type="GO" id="GO:0005737">
    <property type="term" value="C:cytoplasm"/>
    <property type="evidence" value="ECO:0007669"/>
    <property type="project" value="TreeGrafter"/>
</dbReference>
<organism evidence="4 5">
    <name type="scientific">Dendryphion nanum</name>
    <dbReference type="NCBI Taxonomy" id="256645"/>
    <lineage>
        <taxon>Eukaryota</taxon>
        <taxon>Fungi</taxon>
        <taxon>Dikarya</taxon>
        <taxon>Ascomycota</taxon>
        <taxon>Pezizomycotina</taxon>
        <taxon>Dothideomycetes</taxon>
        <taxon>Pleosporomycetidae</taxon>
        <taxon>Pleosporales</taxon>
        <taxon>Torulaceae</taxon>
        <taxon>Dendryphion</taxon>
    </lineage>
</organism>
<protein>
    <recommendedName>
        <fullName evidence="6">NAD(P)-binding protein</fullName>
    </recommendedName>
</protein>
<reference evidence="4" key="1">
    <citation type="journal article" date="2021" name="Nat. Commun.">
        <title>Genetic determinants of endophytism in the Arabidopsis root mycobiome.</title>
        <authorList>
            <person name="Mesny F."/>
            <person name="Miyauchi S."/>
            <person name="Thiergart T."/>
            <person name="Pickel B."/>
            <person name="Atanasova L."/>
            <person name="Karlsson M."/>
            <person name="Huettel B."/>
            <person name="Barry K.W."/>
            <person name="Haridas S."/>
            <person name="Chen C."/>
            <person name="Bauer D."/>
            <person name="Andreopoulos W."/>
            <person name="Pangilinan J."/>
            <person name="LaButti K."/>
            <person name="Riley R."/>
            <person name="Lipzen A."/>
            <person name="Clum A."/>
            <person name="Drula E."/>
            <person name="Henrissat B."/>
            <person name="Kohler A."/>
            <person name="Grigoriev I.V."/>
            <person name="Martin F.M."/>
            <person name="Hacquard S."/>
        </authorList>
    </citation>
    <scope>NUCLEOTIDE SEQUENCE</scope>
    <source>
        <strain evidence="4">MPI-CAGE-CH-0243</strain>
    </source>
</reference>
<dbReference type="Gene3D" id="3.40.50.720">
    <property type="entry name" value="NAD(P)-binding Rossmann-like Domain"/>
    <property type="match status" value="1"/>
</dbReference>
<dbReference type="AlphaFoldDB" id="A0A9P9D5P2"/>
<dbReference type="FunFam" id="3.40.50.720:FF:000643">
    <property type="entry name" value="Short chain dehydrogenase/reductase family oxidoreductase, putative"/>
    <property type="match status" value="1"/>
</dbReference>
<comment type="similarity">
    <text evidence="1">Belongs to the short-chain dehydrogenases/reductases (SDR) family.</text>
</comment>
<dbReference type="PROSITE" id="PS00061">
    <property type="entry name" value="ADH_SHORT"/>
    <property type="match status" value="1"/>
</dbReference>
<evidence type="ECO:0000256" key="1">
    <source>
        <dbReference type="ARBA" id="ARBA00006484"/>
    </source>
</evidence>
<keyword evidence="2" id="KW-0521">NADP</keyword>
<dbReference type="InterPro" id="IPR036291">
    <property type="entry name" value="NAD(P)-bd_dom_sf"/>
</dbReference>
<proteinExistence type="inferred from homology"/>
<dbReference type="InterPro" id="IPR002347">
    <property type="entry name" value="SDR_fam"/>
</dbReference>
<dbReference type="SUPFAM" id="SSF51735">
    <property type="entry name" value="NAD(P)-binding Rossmann-fold domains"/>
    <property type="match status" value="1"/>
</dbReference>